<keyword evidence="1" id="KW-1133">Transmembrane helix</keyword>
<dbReference type="RefSeq" id="WP_073189553.1">
    <property type="nucleotide sequence ID" value="NZ_FQZG01000062.1"/>
</dbReference>
<dbReference type="GO" id="GO:0016020">
    <property type="term" value="C:membrane"/>
    <property type="evidence" value="ECO:0007669"/>
    <property type="project" value="TreeGrafter"/>
</dbReference>
<dbReference type="Proteomes" id="UP000184512">
    <property type="component" value="Unassembled WGS sequence"/>
</dbReference>
<gene>
    <name evidence="3" type="ORF">SAMN02745244_02893</name>
</gene>
<evidence type="ECO:0000256" key="1">
    <source>
        <dbReference type="SAM" id="Phobius"/>
    </source>
</evidence>
<organism evidence="3 4">
    <name type="scientific">Tessaracoccus bendigoensis DSM 12906</name>
    <dbReference type="NCBI Taxonomy" id="1123357"/>
    <lineage>
        <taxon>Bacteria</taxon>
        <taxon>Bacillati</taxon>
        <taxon>Actinomycetota</taxon>
        <taxon>Actinomycetes</taxon>
        <taxon>Propionibacteriales</taxon>
        <taxon>Propionibacteriaceae</taxon>
        <taxon>Tessaracoccus</taxon>
    </lineage>
</organism>
<keyword evidence="1" id="KW-0812">Transmembrane</keyword>
<dbReference type="PANTHER" id="PTHR43798">
    <property type="entry name" value="MONOACYLGLYCEROL LIPASE"/>
    <property type="match status" value="1"/>
</dbReference>
<keyword evidence="1" id="KW-0472">Membrane</keyword>
<feature type="transmembrane region" description="Helical" evidence="1">
    <location>
        <begin position="137"/>
        <end position="155"/>
    </location>
</feature>
<feature type="transmembrane region" description="Helical" evidence="1">
    <location>
        <begin position="56"/>
        <end position="76"/>
    </location>
</feature>
<reference evidence="3 4" key="1">
    <citation type="submission" date="2016-11" db="EMBL/GenBank/DDBJ databases">
        <authorList>
            <person name="Jaros S."/>
            <person name="Januszkiewicz K."/>
            <person name="Wedrychowicz H."/>
        </authorList>
    </citation>
    <scope>NUCLEOTIDE SEQUENCE [LARGE SCALE GENOMIC DNA]</scope>
    <source>
        <strain evidence="3 4">DSM 12906</strain>
    </source>
</reference>
<protein>
    <submittedName>
        <fullName evidence="3">Pimeloyl-ACP methyl ester carboxylesterase</fullName>
    </submittedName>
</protein>
<dbReference type="PROSITE" id="PS51257">
    <property type="entry name" value="PROKAR_LIPOPROTEIN"/>
    <property type="match status" value="1"/>
</dbReference>
<evidence type="ECO:0000259" key="2">
    <source>
        <dbReference type="Pfam" id="PF00561"/>
    </source>
</evidence>
<evidence type="ECO:0000313" key="3">
    <source>
        <dbReference type="EMBL" id="SHJ61408.1"/>
    </source>
</evidence>
<sequence length="483" mass="51012">MTLTRHIGAVVVAVIAGLGCAWGMPRGPLDGVDVVASVALCLGAGVLAGWIAGSRIVMLTGPVALGIALELGRAHLVGPTVDAPHLSLYGAIALILGRGVQAVFTVLPIILGASLGAALRRRNQGQTPGRGVWARRVGTVALAGVVVAATAVAAVPGRTQPIISADGTPQPGSIAELTRIPVDRHELGVMIRGRSTDNPVLLFLPGGPGGSELGAMRSDAGLETDFIVATLDPRGAGASYDQLDPTSSLTLESQVDDAIAVTEHLRDRFGQERVFIVGQSYGTLISVLCAARRPDLYRGLVGTGQMVSVLETDRVTYADKLAWAEEAGQTDLAAELRRIGEPPYADVIDYEVAVSGEQDLYPYDRSGNAEGAGGFSEHIFADEYSVLQRLHNLPAFLDTFAVLYPQLQDLDLRDSVTSLEVPVLLVQGRHETPGRSGPARDWFDALDAPEGKTWVELETSGHRPIFEQPAQFQAAMRAFAVNT</sequence>
<feature type="domain" description="AB hydrolase-1" evidence="2">
    <location>
        <begin position="199"/>
        <end position="322"/>
    </location>
</feature>
<dbReference type="InterPro" id="IPR029058">
    <property type="entry name" value="AB_hydrolase_fold"/>
</dbReference>
<name>A0A1M6KR08_9ACTN</name>
<feature type="transmembrane region" description="Helical" evidence="1">
    <location>
        <begin position="31"/>
        <end position="51"/>
    </location>
</feature>
<dbReference type="PANTHER" id="PTHR43798:SF33">
    <property type="entry name" value="HYDROLASE, PUTATIVE (AFU_ORTHOLOGUE AFUA_2G14860)-RELATED"/>
    <property type="match status" value="1"/>
</dbReference>
<accession>A0A1M6KR08</accession>
<dbReference type="EMBL" id="FQZG01000062">
    <property type="protein sequence ID" value="SHJ61408.1"/>
    <property type="molecule type" value="Genomic_DNA"/>
</dbReference>
<dbReference type="AlphaFoldDB" id="A0A1M6KR08"/>
<dbReference type="InterPro" id="IPR000073">
    <property type="entry name" value="AB_hydrolase_1"/>
</dbReference>
<feature type="transmembrane region" description="Helical" evidence="1">
    <location>
        <begin position="7"/>
        <end position="25"/>
    </location>
</feature>
<dbReference type="GO" id="GO:0003824">
    <property type="term" value="F:catalytic activity"/>
    <property type="evidence" value="ECO:0007669"/>
    <property type="project" value="UniProtKB-ARBA"/>
</dbReference>
<dbReference type="STRING" id="1123357.SAMN02745244_02893"/>
<proteinExistence type="predicted"/>
<feature type="transmembrane region" description="Helical" evidence="1">
    <location>
        <begin position="88"/>
        <end position="116"/>
    </location>
</feature>
<keyword evidence="4" id="KW-1185">Reference proteome</keyword>
<dbReference type="Gene3D" id="3.40.50.1820">
    <property type="entry name" value="alpha/beta hydrolase"/>
    <property type="match status" value="1"/>
</dbReference>
<dbReference type="SUPFAM" id="SSF53474">
    <property type="entry name" value="alpha/beta-Hydrolases"/>
    <property type="match status" value="1"/>
</dbReference>
<dbReference type="Pfam" id="PF00561">
    <property type="entry name" value="Abhydrolase_1"/>
    <property type="match status" value="1"/>
</dbReference>
<dbReference type="OrthoDB" id="9796770at2"/>
<evidence type="ECO:0000313" key="4">
    <source>
        <dbReference type="Proteomes" id="UP000184512"/>
    </source>
</evidence>
<dbReference type="InterPro" id="IPR050266">
    <property type="entry name" value="AB_hydrolase_sf"/>
</dbReference>